<dbReference type="Proteomes" id="UP000694888">
    <property type="component" value="Unplaced"/>
</dbReference>
<organism evidence="3 4">
    <name type="scientific">Aplysia californica</name>
    <name type="common">California sea hare</name>
    <dbReference type="NCBI Taxonomy" id="6500"/>
    <lineage>
        <taxon>Eukaryota</taxon>
        <taxon>Metazoa</taxon>
        <taxon>Spiralia</taxon>
        <taxon>Lophotrochozoa</taxon>
        <taxon>Mollusca</taxon>
        <taxon>Gastropoda</taxon>
        <taxon>Heterobranchia</taxon>
        <taxon>Euthyneura</taxon>
        <taxon>Tectipleura</taxon>
        <taxon>Aplysiida</taxon>
        <taxon>Aplysioidea</taxon>
        <taxon>Aplysiidae</taxon>
        <taxon>Aplysia</taxon>
    </lineage>
</organism>
<proteinExistence type="predicted"/>
<dbReference type="PROSITE" id="PS50213">
    <property type="entry name" value="FAS1"/>
    <property type="match status" value="2"/>
</dbReference>
<feature type="domain" description="FAS1" evidence="2">
    <location>
        <begin position="29"/>
        <end position="163"/>
    </location>
</feature>
<dbReference type="InterPro" id="IPR050904">
    <property type="entry name" value="Adhesion/Biosynth-related"/>
</dbReference>
<dbReference type="SMART" id="SM00554">
    <property type="entry name" value="FAS1"/>
    <property type="match status" value="2"/>
</dbReference>
<feature type="chain" id="PRO_5046181107" evidence="1">
    <location>
        <begin position="17"/>
        <end position="318"/>
    </location>
</feature>
<protein>
    <submittedName>
        <fullName evidence="4">Transforming growth factor-beta-induced protein ig-h3-like</fullName>
    </submittedName>
</protein>
<dbReference type="PANTHER" id="PTHR10900">
    <property type="entry name" value="PERIOSTIN-RELATED"/>
    <property type="match status" value="1"/>
</dbReference>
<keyword evidence="3" id="KW-1185">Reference proteome</keyword>
<evidence type="ECO:0000313" key="4">
    <source>
        <dbReference type="RefSeq" id="XP_012941417.1"/>
    </source>
</evidence>
<dbReference type="PANTHER" id="PTHR10900:SF77">
    <property type="entry name" value="FI19380P1"/>
    <property type="match status" value="1"/>
</dbReference>
<dbReference type="InterPro" id="IPR036378">
    <property type="entry name" value="FAS1_dom_sf"/>
</dbReference>
<evidence type="ECO:0000259" key="2">
    <source>
        <dbReference type="PROSITE" id="PS50213"/>
    </source>
</evidence>
<dbReference type="GeneID" id="101856367"/>
<dbReference type="InterPro" id="IPR000782">
    <property type="entry name" value="FAS1_domain"/>
</dbReference>
<keyword evidence="1" id="KW-0732">Signal</keyword>
<name>A0ABM1A5V4_APLCA</name>
<feature type="signal peptide" evidence="1">
    <location>
        <begin position="1"/>
        <end position="16"/>
    </location>
</feature>
<reference evidence="4" key="1">
    <citation type="submission" date="2025-08" db="UniProtKB">
        <authorList>
            <consortium name="RefSeq"/>
        </authorList>
    </citation>
    <scope>IDENTIFICATION</scope>
</reference>
<evidence type="ECO:0000313" key="3">
    <source>
        <dbReference type="Proteomes" id="UP000694888"/>
    </source>
</evidence>
<sequence length="318" mass="34678">MLFPVVLIVLVGGAVSQITTGAPHTHKPAPDLESALGRRAHFSMILDLLRTTGLLTQLKALPQVTLFAPTNAALSSIPNDEYQDLKADVPRLTSLLKYHVTTDQAFHTTGRANDVVFNSLDNNLPIRINIYKIVHTIAAEGVNITDKDIRVANGFVQGIDNVMQPPNGDVVDIINNMDNTKMLAGLINSAGLESAIRADLNITVFAPTNDAFAKLDPQVLTYLQNNPKALTEVLLYHVVKKTTLYSIGMRHAMTFQTADKHHDNLMLIEGNNDDIYLNHAKVDDRDISATNGVIHTIEDVLVPTTVLVAIEDQGLLVG</sequence>
<gene>
    <name evidence="4" type="primary">LOC101856367</name>
</gene>
<accession>A0ABM1A5V4</accession>
<dbReference type="Gene3D" id="2.30.180.10">
    <property type="entry name" value="FAS1 domain"/>
    <property type="match status" value="2"/>
</dbReference>
<evidence type="ECO:0000256" key="1">
    <source>
        <dbReference type="SAM" id="SignalP"/>
    </source>
</evidence>
<dbReference type="RefSeq" id="XP_012941417.1">
    <property type="nucleotide sequence ID" value="XM_013085963.2"/>
</dbReference>
<feature type="domain" description="FAS1" evidence="2">
    <location>
        <begin position="167"/>
        <end position="301"/>
    </location>
</feature>
<dbReference type="SUPFAM" id="SSF82153">
    <property type="entry name" value="FAS1 domain"/>
    <property type="match status" value="2"/>
</dbReference>
<dbReference type="Pfam" id="PF02469">
    <property type="entry name" value="Fasciclin"/>
    <property type="match status" value="2"/>
</dbReference>